<evidence type="ECO:0000256" key="1">
    <source>
        <dbReference type="SAM" id="SignalP"/>
    </source>
</evidence>
<keyword evidence="3" id="KW-1185">Reference proteome</keyword>
<organism evidence="2 3">
    <name type="scientific">Sporormia fimetaria CBS 119925</name>
    <dbReference type="NCBI Taxonomy" id="1340428"/>
    <lineage>
        <taxon>Eukaryota</taxon>
        <taxon>Fungi</taxon>
        <taxon>Dikarya</taxon>
        <taxon>Ascomycota</taxon>
        <taxon>Pezizomycotina</taxon>
        <taxon>Dothideomycetes</taxon>
        <taxon>Pleosporomycetidae</taxon>
        <taxon>Pleosporales</taxon>
        <taxon>Sporormiaceae</taxon>
        <taxon>Sporormia</taxon>
    </lineage>
</organism>
<feature type="signal peptide" evidence="1">
    <location>
        <begin position="1"/>
        <end position="19"/>
    </location>
</feature>
<sequence>MRSLAIPLITLGFCMLTHALPAANTTCNPETQTLTSDTIPVFDPHGPKSINTTWLEENRIGGRGPFDPPNCAIDMVHETNVVGDGSPTKWTYWKQISLPLDCNNGGCSSSKQDQTSYSIGFSASGPINRWITAGFNVEMSYATGEGYECNGEEGQTVCVWVMKHHYEYTVQDIDYPMDPRCGRKREGPEVRVTSPLGGDRGLRVGCYRSKADCPQKGAAGWSKGWHNE</sequence>
<dbReference type="EMBL" id="MU006616">
    <property type="protein sequence ID" value="KAF2742077.1"/>
    <property type="molecule type" value="Genomic_DNA"/>
</dbReference>
<evidence type="ECO:0008006" key="4">
    <source>
        <dbReference type="Google" id="ProtNLM"/>
    </source>
</evidence>
<dbReference type="AlphaFoldDB" id="A0A6A6UYJ9"/>
<proteinExistence type="predicted"/>
<dbReference type="OrthoDB" id="3641682at2759"/>
<feature type="chain" id="PRO_5025444361" description="Lytic polysaccharide monooxygenase" evidence="1">
    <location>
        <begin position="20"/>
        <end position="228"/>
    </location>
</feature>
<gene>
    <name evidence="2" type="ORF">M011DRAFT_462764</name>
</gene>
<keyword evidence="1" id="KW-0732">Signal</keyword>
<name>A0A6A6UYJ9_9PLEO</name>
<protein>
    <recommendedName>
        <fullName evidence="4">Lytic polysaccharide monooxygenase</fullName>
    </recommendedName>
</protein>
<accession>A0A6A6UYJ9</accession>
<dbReference type="Proteomes" id="UP000799440">
    <property type="component" value="Unassembled WGS sequence"/>
</dbReference>
<reference evidence="2" key="1">
    <citation type="journal article" date="2020" name="Stud. Mycol.">
        <title>101 Dothideomycetes genomes: a test case for predicting lifestyles and emergence of pathogens.</title>
        <authorList>
            <person name="Haridas S."/>
            <person name="Albert R."/>
            <person name="Binder M."/>
            <person name="Bloem J."/>
            <person name="Labutti K."/>
            <person name="Salamov A."/>
            <person name="Andreopoulos B."/>
            <person name="Baker S."/>
            <person name="Barry K."/>
            <person name="Bills G."/>
            <person name="Bluhm B."/>
            <person name="Cannon C."/>
            <person name="Castanera R."/>
            <person name="Culley D."/>
            <person name="Daum C."/>
            <person name="Ezra D."/>
            <person name="Gonzalez J."/>
            <person name="Henrissat B."/>
            <person name="Kuo A."/>
            <person name="Liang C."/>
            <person name="Lipzen A."/>
            <person name="Lutzoni F."/>
            <person name="Magnuson J."/>
            <person name="Mondo S."/>
            <person name="Nolan M."/>
            <person name="Ohm R."/>
            <person name="Pangilinan J."/>
            <person name="Park H.-J."/>
            <person name="Ramirez L."/>
            <person name="Alfaro M."/>
            <person name="Sun H."/>
            <person name="Tritt A."/>
            <person name="Yoshinaga Y."/>
            <person name="Zwiers L.-H."/>
            <person name="Turgeon B."/>
            <person name="Goodwin S."/>
            <person name="Spatafora J."/>
            <person name="Crous P."/>
            <person name="Grigoriev I."/>
        </authorList>
    </citation>
    <scope>NUCLEOTIDE SEQUENCE</scope>
    <source>
        <strain evidence="2">CBS 119925</strain>
    </source>
</reference>
<evidence type="ECO:0000313" key="2">
    <source>
        <dbReference type="EMBL" id="KAF2742077.1"/>
    </source>
</evidence>
<evidence type="ECO:0000313" key="3">
    <source>
        <dbReference type="Proteomes" id="UP000799440"/>
    </source>
</evidence>